<dbReference type="AlphaFoldDB" id="A0A200R872"/>
<dbReference type="InParanoid" id="A0A200R872"/>
<dbReference type="PANTHER" id="PTHR34199">
    <property type="entry name" value="NUMOD3 MOTIF FAMILY PROTEIN, EXPRESSED"/>
    <property type="match status" value="1"/>
</dbReference>
<sequence length="228" mass="25867">MTTRRDNPDGALWRLAVEGFSHILVDDDSRIHLDGQDPNMSRPSRTRLWKEVPDVYEIFLVCSCECALASKVLSSATLNADESLEMTILDVLGDKILNTQSHVLDDILQRLISTLDRCASHTCCLPFDTVELMPSHCSRFDLTCLQKLFSLCRLAVVCSILHYTHEANTWSSARSKVSKISIRVLINRCEYILKKFLIDENDLGEHFTNSRIEEIVYVLIELASGNSF</sequence>
<evidence type="ECO:0000313" key="2">
    <source>
        <dbReference type="EMBL" id="OVA18863.1"/>
    </source>
</evidence>
<reference evidence="2 3" key="1">
    <citation type="journal article" date="2017" name="Mol. Plant">
        <title>The Genome of Medicinal Plant Macleaya cordata Provides New Insights into Benzylisoquinoline Alkaloids Metabolism.</title>
        <authorList>
            <person name="Liu X."/>
            <person name="Liu Y."/>
            <person name="Huang P."/>
            <person name="Ma Y."/>
            <person name="Qing Z."/>
            <person name="Tang Q."/>
            <person name="Cao H."/>
            <person name="Cheng P."/>
            <person name="Zheng Y."/>
            <person name="Yuan Z."/>
            <person name="Zhou Y."/>
            <person name="Liu J."/>
            <person name="Tang Z."/>
            <person name="Zhuo Y."/>
            <person name="Zhang Y."/>
            <person name="Yu L."/>
            <person name="Huang J."/>
            <person name="Yang P."/>
            <person name="Peng Q."/>
            <person name="Zhang J."/>
            <person name="Jiang W."/>
            <person name="Zhang Z."/>
            <person name="Lin K."/>
            <person name="Ro D.K."/>
            <person name="Chen X."/>
            <person name="Xiong X."/>
            <person name="Shang Y."/>
            <person name="Huang S."/>
            <person name="Zeng J."/>
        </authorList>
    </citation>
    <scope>NUCLEOTIDE SEQUENCE [LARGE SCALE GENOMIC DNA]</scope>
    <source>
        <strain evidence="3">cv. BLH2017</strain>
        <tissue evidence="2">Root</tissue>
    </source>
</reference>
<feature type="domain" description="Mon2 C-terminal" evidence="1">
    <location>
        <begin position="45"/>
        <end position="222"/>
    </location>
</feature>
<name>A0A200R872_MACCD</name>
<dbReference type="Proteomes" id="UP000195402">
    <property type="component" value="Unassembled WGS sequence"/>
</dbReference>
<evidence type="ECO:0000313" key="3">
    <source>
        <dbReference type="Proteomes" id="UP000195402"/>
    </source>
</evidence>
<dbReference type="InterPro" id="IPR032817">
    <property type="entry name" value="Mon2_C"/>
</dbReference>
<protein>
    <recommendedName>
        <fullName evidence="1">Mon2 C-terminal domain-containing protein</fullName>
    </recommendedName>
</protein>
<gene>
    <name evidence="2" type="ORF">BVC80_8807g23</name>
</gene>
<comment type="caution">
    <text evidence="2">The sequence shown here is derived from an EMBL/GenBank/DDBJ whole genome shotgun (WGS) entry which is preliminary data.</text>
</comment>
<dbReference type="STRING" id="56857.A0A200R872"/>
<accession>A0A200R872</accession>
<dbReference type="OMA" id="YEAVTQW"/>
<proteinExistence type="predicted"/>
<evidence type="ECO:0000259" key="1">
    <source>
        <dbReference type="Pfam" id="PF16206"/>
    </source>
</evidence>
<keyword evidence="3" id="KW-1185">Reference proteome</keyword>
<dbReference type="PANTHER" id="PTHR34199:SF4">
    <property type="entry name" value="ARM REPEAT SUPERFAMILY PROTEIN"/>
    <property type="match status" value="1"/>
</dbReference>
<dbReference type="OrthoDB" id="784086at2759"/>
<organism evidence="2 3">
    <name type="scientific">Macleaya cordata</name>
    <name type="common">Five-seeded plume-poppy</name>
    <name type="synonym">Bocconia cordata</name>
    <dbReference type="NCBI Taxonomy" id="56857"/>
    <lineage>
        <taxon>Eukaryota</taxon>
        <taxon>Viridiplantae</taxon>
        <taxon>Streptophyta</taxon>
        <taxon>Embryophyta</taxon>
        <taxon>Tracheophyta</taxon>
        <taxon>Spermatophyta</taxon>
        <taxon>Magnoliopsida</taxon>
        <taxon>Ranunculales</taxon>
        <taxon>Papaveraceae</taxon>
        <taxon>Papaveroideae</taxon>
        <taxon>Macleaya</taxon>
    </lineage>
</organism>
<dbReference type="EMBL" id="MVGT01000385">
    <property type="protein sequence ID" value="OVA18863.1"/>
    <property type="molecule type" value="Genomic_DNA"/>
</dbReference>
<dbReference type="Pfam" id="PF16206">
    <property type="entry name" value="Mon2_C"/>
    <property type="match status" value="1"/>
</dbReference>